<proteinExistence type="predicted"/>
<reference evidence="2" key="1">
    <citation type="journal article" date="2019" name="Int. J. Syst. Evol. Microbiol.">
        <title>The Global Catalogue of Microorganisms (GCM) 10K type strain sequencing project: providing services to taxonomists for standard genome sequencing and annotation.</title>
        <authorList>
            <consortium name="The Broad Institute Genomics Platform"/>
            <consortium name="The Broad Institute Genome Sequencing Center for Infectious Disease"/>
            <person name="Wu L."/>
            <person name="Ma J."/>
        </authorList>
    </citation>
    <scope>NUCLEOTIDE SEQUENCE [LARGE SCALE GENOMIC DNA]</scope>
    <source>
        <strain evidence="2">CCUG 55074</strain>
    </source>
</reference>
<protein>
    <submittedName>
        <fullName evidence="1">Uncharacterized protein</fullName>
    </submittedName>
</protein>
<accession>A0ABW3T4Q6</accession>
<keyword evidence="2" id="KW-1185">Reference proteome</keyword>
<name>A0ABW3T4Q6_9CAUL</name>
<gene>
    <name evidence="1" type="ORF">ACFQ27_15100</name>
</gene>
<dbReference type="EMBL" id="JBHTLQ010000037">
    <property type="protein sequence ID" value="MFD1191917.1"/>
    <property type="molecule type" value="Genomic_DNA"/>
</dbReference>
<evidence type="ECO:0000313" key="2">
    <source>
        <dbReference type="Proteomes" id="UP001597216"/>
    </source>
</evidence>
<evidence type="ECO:0000313" key="1">
    <source>
        <dbReference type="EMBL" id="MFD1191917.1"/>
    </source>
</evidence>
<dbReference type="RefSeq" id="WP_377354169.1">
    <property type="nucleotide sequence ID" value="NZ_JBHTLQ010000037.1"/>
</dbReference>
<organism evidence="1 2">
    <name type="scientific">Phenylobacterium conjunctum</name>
    <dbReference type="NCBI Taxonomy" id="1298959"/>
    <lineage>
        <taxon>Bacteria</taxon>
        <taxon>Pseudomonadati</taxon>
        <taxon>Pseudomonadota</taxon>
        <taxon>Alphaproteobacteria</taxon>
        <taxon>Caulobacterales</taxon>
        <taxon>Caulobacteraceae</taxon>
        <taxon>Phenylobacterium</taxon>
    </lineage>
</organism>
<dbReference type="Proteomes" id="UP001597216">
    <property type="component" value="Unassembled WGS sequence"/>
</dbReference>
<comment type="caution">
    <text evidence="1">The sequence shown here is derived from an EMBL/GenBank/DDBJ whole genome shotgun (WGS) entry which is preliminary data.</text>
</comment>
<sequence>MARNTLTTNARPDARFRPQIEAAAADGADRAQMLLRLTLRDATLMSRDPTTPVADISYLDGEMRFLGVRVAKGGVAESSLDLG</sequence>